<gene>
    <name evidence="3" type="ORF">ACFOHH_23920</name>
</gene>
<evidence type="ECO:0000313" key="3">
    <source>
        <dbReference type="EMBL" id="MFC3076182.1"/>
    </source>
</evidence>
<dbReference type="InterPro" id="IPR006121">
    <property type="entry name" value="HMA_dom"/>
</dbReference>
<dbReference type="Proteomes" id="UP001595377">
    <property type="component" value="Unassembled WGS sequence"/>
</dbReference>
<organism evidence="3 4">
    <name type="scientific">Shinella pollutisoli</name>
    <dbReference type="NCBI Taxonomy" id="2250594"/>
    <lineage>
        <taxon>Bacteria</taxon>
        <taxon>Pseudomonadati</taxon>
        <taxon>Pseudomonadota</taxon>
        <taxon>Alphaproteobacteria</taxon>
        <taxon>Hyphomicrobiales</taxon>
        <taxon>Rhizobiaceae</taxon>
        <taxon>Shinella</taxon>
    </lineage>
</organism>
<dbReference type="InterPro" id="IPR017969">
    <property type="entry name" value="Heavy-metal-associated_CS"/>
</dbReference>
<comment type="caution">
    <text evidence="3">The sequence shown here is derived from an EMBL/GenBank/DDBJ whole genome shotgun (WGS) entry which is preliminary data.</text>
</comment>
<dbReference type="RefSeq" id="WP_257316187.1">
    <property type="nucleotide sequence ID" value="NZ_JANFDG010000017.1"/>
</dbReference>
<keyword evidence="1" id="KW-0479">Metal-binding</keyword>
<evidence type="ECO:0000259" key="2">
    <source>
        <dbReference type="PROSITE" id="PS50846"/>
    </source>
</evidence>
<evidence type="ECO:0000256" key="1">
    <source>
        <dbReference type="ARBA" id="ARBA00022723"/>
    </source>
</evidence>
<feature type="domain" description="HMA" evidence="2">
    <location>
        <begin position="5"/>
        <end position="68"/>
    </location>
</feature>
<dbReference type="InterPro" id="IPR036163">
    <property type="entry name" value="HMA_dom_sf"/>
</dbReference>
<dbReference type="Gene3D" id="3.30.70.100">
    <property type="match status" value="1"/>
</dbReference>
<name>A0ABV7DMC8_9HYPH</name>
<dbReference type="PROSITE" id="PS01047">
    <property type="entry name" value="HMA_1"/>
    <property type="match status" value="1"/>
</dbReference>
<reference evidence="4" key="1">
    <citation type="journal article" date="2019" name="Int. J. Syst. Evol. Microbiol.">
        <title>The Global Catalogue of Microorganisms (GCM) 10K type strain sequencing project: providing services to taxonomists for standard genome sequencing and annotation.</title>
        <authorList>
            <consortium name="The Broad Institute Genomics Platform"/>
            <consortium name="The Broad Institute Genome Sequencing Center for Infectious Disease"/>
            <person name="Wu L."/>
            <person name="Ma J."/>
        </authorList>
    </citation>
    <scope>NUCLEOTIDE SEQUENCE [LARGE SCALE GENOMIC DNA]</scope>
    <source>
        <strain evidence="4">KCTC 52677</strain>
    </source>
</reference>
<dbReference type="CDD" id="cd00371">
    <property type="entry name" value="HMA"/>
    <property type="match status" value="1"/>
</dbReference>
<keyword evidence="4" id="KW-1185">Reference proteome</keyword>
<accession>A0ABV7DMC8</accession>
<dbReference type="EMBL" id="JBHRSP010000050">
    <property type="protein sequence ID" value="MFC3076182.1"/>
    <property type="molecule type" value="Genomic_DNA"/>
</dbReference>
<evidence type="ECO:0000313" key="4">
    <source>
        <dbReference type="Proteomes" id="UP001595377"/>
    </source>
</evidence>
<sequence>MNQHAPLSFTVADMTCGHCVKAITQAVTAAVPGAQVSVDLAAKRVTVGNAADPEAVAAAIVEEGYTPVQESP</sequence>
<dbReference type="PROSITE" id="PS50846">
    <property type="entry name" value="HMA_2"/>
    <property type="match status" value="1"/>
</dbReference>
<dbReference type="Pfam" id="PF00403">
    <property type="entry name" value="HMA"/>
    <property type="match status" value="1"/>
</dbReference>
<proteinExistence type="predicted"/>
<dbReference type="SUPFAM" id="SSF55008">
    <property type="entry name" value="HMA, heavy metal-associated domain"/>
    <property type="match status" value="1"/>
</dbReference>
<protein>
    <submittedName>
        <fullName evidence="3">Heavy-metal-associated domain-containing protein</fullName>
    </submittedName>
</protein>